<evidence type="ECO:0000256" key="1">
    <source>
        <dbReference type="SAM" id="SignalP"/>
    </source>
</evidence>
<feature type="chain" id="PRO_5045940838" description="Fibronectin type-III domain-containing protein" evidence="1">
    <location>
        <begin position="22"/>
        <end position="234"/>
    </location>
</feature>
<accession>A0ABN6L0Y5</accession>
<organism evidence="2 3">
    <name type="scientific">Flavobacterium ammoniigenes</name>
    <dbReference type="NCBI Taxonomy" id="1751095"/>
    <lineage>
        <taxon>Bacteria</taxon>
        <taxon>Pseudomonadati</taxon>
        <taxon>Bacteroidota</taxon>
        <taxon>Flavobacteriia</taxon>
        <taxon>Flavobacteriales</taxon>
        <taxon>Flavobacteriaceae</taxon>
        <taxon>Flavobacterium</taxon>
    </lineage>
</organism>
<keyword evidence="1" id="KW-0732">Signal</keyword>
<dbReference type="SUPFAM" id="SSF49265">
    <property type="entry name" value="Fibronectin type III"/>
    <property type="match status" value="2"/>
</dbReference>
<name>A0ABN6L0Y5_9FLAO</name>
<dbReference type="RefSeq" id="WP_229318237.1">
    <property type="nucleotide sequence ID" value="NZ_AP025184.1"/>
</dbReference>
<evidence type="ECO:0008006" key="4">
    <source>
        <dbReference type="Google" id="ProtNLM"/>
    </source>
</evidence>
<reference evidence="2 3" key="1">
    <citation type="journal article" date="2022" name="Int. J. Syst. Evol. Microbiol.">
        <title>Flavobacterium ammonificans sp. nov. and Flavobacterium ammoniigenes sp. nov., ammonifying bacteria isolated from surface river water.</title>
        <authorList>
            <person name="Watanabe K."/>
            <person name="Kitamura T."/>
            <person name="Ogata Y."/>
            <person name="Shindo C."/>
            <person name="Suda W."/>
        </authorList>
    </citation>
    <scope>NUCLEOTIDE SEQUENCE [LARGE SCALE GENOMIC DNA]</scope>
    <source>
        <strain evidence="2 3">GENT5</strain>
    </source>
</reference>
<dbReference type="InterPro" id="IPR013783">
    <property type="entry name" value="Ig-like_fold"/>
</dbReference>
<proteinExistence type="predicted"/>
<sequence>MRNILYLASMAFLFVSCGGGGSDGATPTPEPANTAPSVPSLVAPTNSLLCINNVVTFEWGASTDAENNPIVYQLQIATDNQFSQIVSTNEVSSRTQAVTLDKGKAYYWRVKATDSKNASSAYSGTYSFYTEGAAVANHLPFLPEIIQPETNTTISGVTATLKWFASDVDASDVLTYDVYFGTANPPTIKVAENRTTPVYEATSLQAATQYYWRVVVKDNKGGATTGQVWNFRTN</sequence>
<dbReference type="EMBL" id="AP025184">
    <property type="protein sequence ID" value="BDB54503.1"/>
    <property type="molecule type" value="Genomic_DNA"/>
</dbReference>
<dbReference type="Gene3D" id="2.60.40.10">
    <property type="entry name" value="Immunoglobulins"/>
    <property type="match status" value="2"/>
</dbReference>
<keyword evidence="3" id="KW-1185">Reference proteome</keyword>
<evidence type="ECO:0000313" key="3">
    <source>
        <dbReference type="Proteomes" id="UP001319867"/>
    </source>
</evidence>
<dbReference type="Pfam" id="PF25788">
    <property type="entry name" value="Ig_Rha78A_N"/>
    <property type="match status" value="1"/>
</dbReference>
<reference evidence="2 3" key="2">
    <citation type="journal article" date="2022" name="Microorganisms">
        <title>Complete Genome Sequences of Two Flavobacterium ammonificans Strains and a Flavobacterium ammoniigenes Strain of Ammonifying Bacterioplankton Isolated from Surface River Water.</title>
        <authorList>
            <person name="Suda W."/>
            <person name="Ogata Y."/>
            <person name="Shindo C."/>
            <person name="Watanabe K."/>
        </authorList>
    </citation>
    <scope>NUCLEOTIDE SEQUENCE [LARGE SCALE GENOMIC DNA]</scope>
    <source>
        <strain evidence="2 3">GENT5</strain>
    </source>
</reference>
<protein>
    <recommendedName>
        <fullName evidence="4">Fibronectin type-III domain-containing protein</fullName>
    </recommendedName>
</protein>
<dbReference type="InterPro" id="IPR036116">
    <property type="entry name" value="FN3_sf"/>
</dbReference>
<evidence type="ECO:0000313" key="2">
    <source>
        <dbReference type="EMBL" id="BDB54503.1"/>
    </source>
</evidence>
<feature type="signal peptide" evidence="1">
    <location>
        <begin position="1"/>
        <end position="21"/>
    </location>
</feature>
<dbReference type="Proteomes" id="UP001319867">
    <property type="component" value="Chromosome"/>
</dbReference>
<gene>
    <name evidence="2" type="ORF">GENT5_08080</name>
</gene>
<dbReference type="PROSITE" id="PS51257">
    <property type="entry name" value="PROKAR_LIPOPROTEIN"/>
    <property type="match status" value="1"/>
</dbReference>